<dbReference type="Pfam" id="PF13443">
    <property type="entry name" value="HTH_26"/>
    <property type="match status" value="1"/>
</dbReference>
<organism evidence="2 3">
    <name type="scientific">Nostoc commune NIES-4072</name>
    <dbReference type="NCBI Taxonomy" id="2005467"/>
    <lineage>
        <taxon>Bacteria</taxon>
        <taxon>Bacillati</taxon>
        <taxon>Cyanobacteriota</taxon>
        <taxon>Cyanophyceae</taxon>
        <taxon>Nostocales</taxon>
        <taxon>Nostocaceae</taxon>
        <taxon>Nostoc</taxon>
    </lineage>
</organism>
<dbReference type="GO" id="GO:0003677">
    <property type="term" value="F:DNA binding"/>
    <property type="evidence" value="ECO:0007669"/>
    <property type="project" value="InterPro"/>
</dbReference>
<accession>A0A2R5FR77</accession>
<evidence type="ECO:0000313" key="2">
    <source>
        <dbReference type="EMBL" id="GBG18144.1"/>
    </source>
</evidence>
<reference evidence="2 3" key="1">
    <citation type="submission" date="2017-06" db="EMBL/GenBank/DDBJ databases">
        <title>Genome sequencing of cyanobaciteial culture collection at National Institute for Environmental Studies (NIES).</title>
        <authorList>
            <person name="Hirose Y."/>
            <person name="Shimura Y."/>
            <person name="Fujisawa T."/>
            <person name="Nakamura Y."/>
            <person name="Kawachi M."/>
        </authorList>
    </citation>
    <scope>NUCLEOTIDE SEQUENCE [LARGE SCALE GENOMIC DNA]</scope>
    <source>
        <strain evidence="2 3">NIES-4072</strain>
    </source>
</reference>
<feature type="domain" description="HTH cro/C1-type" evidence="1">
    <location>
        <begin position="55"/>
        <end position="89"/>
    </location>
</feature>
<evidence type="ECO:0000313" key="3">
    <source>
        <dbReference type="Proteomes" id="UP000245124"/>
    </source>
</evidence>
<dbReference type="Proteomes" id="UP000245124">
    <property type="component" value="Unassembled WGS sequence"/>
</dbReference>
<dbReference type="OrthoDB" id="487316at2"/>
<gene>
    <name evidence="2" type="ORF">NIES4072_18080</name>
</gene>
<protein>
    <recommendedName>
        <fullName evidence="1">HTH cro/C1-type domain-containing protein</fullName>
    </recommendedName>
</protein>
<dbReference type="Gene3D" id="1.10.260.40">
    <property type="entry name" value="lambda repressor-like DNA-binding domains"/>
    <property type="match status" value="1"/>
</dbReference>
<dbReference type="AlphaFoldDB" id="A0A2R5FR77"/>
<dbReference type="InterPro" id="IPR001387">
    <property type="entry name" value="Cro/C1-type_HTH"/>
</dbReference>
<sequence>MSEKGKKETKMYIYVADVVFVAWNNERGQLLKRLRGKKSRQKLADEIAATGGECSHQNIKKLEYGESESVSIKVLEAICAALDISLSDFLSTLEVTN</sequence>
<dbReference type="SUPFAM" id="SSF47413">
    <property type="entry name" value="lambda repressor-like DNA-binding domains"/>
    <property type="match status" value="1"/>
</dbReference>
<dbReference type="EMBL" id="BDUD01000001">
    <property type="protein sequence ID" value="GBG18144.1"/>
    <property type="molecule type" value="Genomic_DNA"/>
</dbReference>
<keyword evidence="3" id="KW-1185">Reference proteome</keyword>
<evidence type="ECO:0000259" key="1">
    <source>
        <dbReference type="PROSITE" id="PS50943"/>
    </source>
</evidence>
<proteinExistence type="predicted"/>
<dbReference type="SMART" id="SM00530">
    <property type="entry name" value="HTH_XRE"/>
    <property type="match status" value="1"/>
</dbReference>
<dbReference type="PROSITE" id="PS50943">
    <property type="entry name" value="HTH_CROC1"/>
    <property type="match status" value="1"/>
</dbReference>
<comment type="caution">
    <text evidence="2">The sequence shown here is derived from an EMBL/GenBank/DDBJ whole genome shotgun (WGS) entry which is preliminary data.</text>
</comment>
<dbReference type="InterPro" id="IPR010982">
    <property type="entry name" value="Lambda_DNA-bd_dom_sf"/>
</dbReference>
<name>A0A2R5FR77_NOSCO</name>